<dbReference type="FunFam" id="3.40.50.1000:FF:000093">
    <property type="entry name" value="NLI interacting factor-like phosphatase family protein"/>
    <property type="match status" value="1"/>
</dbReference>
<organism evidence="2">
    <name type="scientific">Notodromas monacha</name>
    <dbReference type="NCBI Taxonomy" id="399045"/>
    <lineage>
        <taxon>Eukaryota</taxon>
        <taxon>Metazoa</taxon>
        <taxon>Ecdysozoa</taxon>
        <taxon>Arthropoda</taxon>
        <taxon>Crustacea</taxon>
        <taxon>Oligostraca</taxon>
        <taxon>Ostracoda</taxon>
        <taxon>Podocopa</taxon>
        <taxon>Podocopida</taxon>
        <taxon>Cypridocopina</taxon>
        <taxon>Cypridoidea</taxon>
        <taxon>Cyprididae</taxon>
        <taxon>Notodromas</taxon>
    </lineage>
</organism>
<dbReference type="SMART" id="SM00577">
    <property type="entry name" value="CPDc"/>
    <property type="match status" value="1"/>
</dbReference>
<dbReference type="OrthoDB" id="277011at2759"/>
<dbReference type="NCBIfam" id="TIGR02251">
    <property type="entry name" value="HIF-SF_euk"/>
    <property type="match status" value="1"/>
</dbReference>
<feature type="domain" description="FCP1 homology" evidence="1">
    <location>
        <begin position="83"/>
        <end position="268"/>
    </location>
</feature>
<gene>
    <name evidence="2" type="ORF">NMOB1V02_LOCUS8170</name>
</gene>
<dbReference type="InterPro" id="IPR004274">
    <property type="entry name" value="FCP1_dom"/>
</dbReference>
<dbReference type="PROSITE" id="PS50969">
    <property type="entry name" value="FCP1"/>
    <property type="match status" value="1"/>
</dbReference>
<dbReference type="InterPro" id="IPR050365">
    <property type="entry name" value="TIM50"/>
</dbReference>
<evidence type="ECO:0000313" key="3">
    <source>
        <dbReference type="Proteomes" id="UP000678499"/>
    </source>
</evidence>
<dbReference type="GO" id="GO:0016791">
    <property type="term" value="F:phosphatase activity"/>
    <property type="evidence" value="ECO:0007669"/>
    <property type="project" value="InterPro"/>
</dbReference>
<dbReference type="InterPro" id="IPR011948">
    <property type="entry name" value="Dullard_phosphatase"/>
</dbReference>
<evidence type="ECO:0000313" key="2">
    <source>
        <dbReference type="EMBL" id="CAD7280511.1"/>
    </source>
</evidence>
<dbReference type="EMBL" id="CAJPEX010002217">
    <property type="protein sequence ID" value="CAG0920663.1"/>
    <property type="molecule type" value="Genomic_DNA"/>
</dbReference>
<name>A0A7R9BUX0_9CRUS</name>
<dbReference type="CDD" id="cd07521">
    <property type="entry name" value="HAD_FCP1-like"/>
    <property type="match status" value="1"/>
</dbReference>
<dbReference type="SUPFAM" id="SSF56784">
    <property type="entry name" value="HAD-like"/>
    <property type="match status" value="2"/>
</dbReference>
<proteinExistence type="predicted"/>
<protein>
    <recommendedName>
        <fullName evidence="1">FCP1 homology domain-containing protein</fullName>
    </recommendedName>
</protein>
<dbReference type="AlphaFoldDB" id="A0A7R9BUX0"/>
<sequence>MFVIRESHNVLADMCKTFQNTLEVSSDDEETETIVEQMEETIYSHFPISHHLLFNNPYAIIKNLPILSPEMRAKTPALPLKTRSTPAFSLVVDLDETLVHCSLENSEDASMSFHMRFDDGKTREVFVQTRPHYKCFLETVSKMFEVIVFTASERSYADKLINMIDPNRRLIKYRLFREHCLNVNGNYVKDLTILGRDLRRTIIIDNSPVAFGYIDLTILGRDLRRTIIIDNSPVAFGYQLDNGIPIDSWYADRDDRELIKLLPFLEYAVTVDDVRPCIRTKYKLWSKLEDYYA</sequence>
<keyword evidence="3" id="KW-1185">Reference proteome</keyword>
<evidence type="ECO:0000259" key="1">
    <source>
        <dbReference type="PROSITE" id="PS50969"/>
    </source>
</evidence>
<dbReference type="InterPro" id="IPR023214">
    <property type="entry name" value="HAD_sf"/>
</dbReference>
<dbReference type="Proteomes" id="UP000678499">
    <property type="component" value="Unassembled WGS sequence"/>
</dbReference>
<accession>A0A7R9BUX0</accession>
<dbReference type="InterPro" id="IPR036412">
    <property type="entry name" value="HAD-like_sf"/>
</dbReference>
<dbReference type="Pfam" id="PF03031">
    <property type="entry name" value="NIF"/>
    <property type="match status" value="2"/>
</dbReference>
<dbReference type="PANTHER" id="PTHR12210">
    <property type="entry name" value="DULLARD PROTEIN PHOSPHATASE"/>
    <property type="match status" value="1"/>
</dbReference>
<reference evidence="2" key="1">
    <citation type="submission" date="2020-11" db="EMBL/GenBank/DDBJ databases">
        <authorList>
            <person name="Tran Van P."/>
        </authorList>
    </citation>
    <scope>NUCLEOTIDE SEQUENCE</scope>
</reference>
<dbReference type="Gene3D" id="3.40.50.1000">
    <property type="entry name" value="HAD superfamily/HAD-like"/>
    <property type="match status" value="2"/>
</dbReference>
<dbReference type="EMBL" id="OA884254">
    <property type="protein sequence ID" value="CAD7280511.1"/>
    <property type="molecule type" value="Genomic_DNA"/>
</dbReference>